<reference evidence="2 3" key="1">
    <citation type="journal article" date="2016" name="Nat. Commun.">
        <title>Thousands of microbial genomes shed light on interconnected biogeochemical processes in an aquifer system.</title>
        <authorList>
            <person name="Anantharaman K."/>
            <person name="Brown C.T."/>
            <person name="Hug L.A."/>
            <person name="Sharon I."/>
            <person name="Castelle C.J."/>
            <person name="Probst A.J."/>
            <person name="Thomas B.C."/>
            <person name="Singh A."/>
            <person name="Wilkins M.J."/>
            <person name="Karaoz U."/>
            <person name="Brodie E.L."/>
            <person name="Williams K.H."/>
            <person name="Hubbard S.S."/>
            <person name="Banfield J.F."/>
        </authorList>
    </citation>
    <scope>NUCLEOTIDE SEQUENCE [LARGE SCALE GENOMIC DNA]</scope>
</reference>
<keyword evidence="1" id="KW-1133">Transmembrane helix</keyword>
<comment type="caution">
    <text evidence="2">The sequence shown here is derived from an EMBL/GenBank/DDBJ whole genome shotgun (WGS) entry which is preliminary data.</text>
</comment>
<evidence type="ECO:0000256" key="1">
    <source>
        <dbReference type="SAM" id="Phobius"/>
    </source>
</evidence>
<evidence type="ECO:0000313" key="2">
    <source>
        <dbReference type="EMBL" id="OGK25444.1"/>
    </source>
</evidence>
<proteinExistence type="predicted"/>
<keyword evidence="1" id="KW-0472">Membrane</keyword>
<sequence length="181" mass="20330">MAKKTNNKSAFSSFLPMLLFFAVGFFLGAFITRYNADKNVLGNNTTGFDQFGYNYQARLFNGKADGVDKTLDGTFWGDPTYANDKLVMKWSKAWDDARFNGADWSSAAWTDNEWNGKVPGGSGETWHYKIVWVGPEGESSPYWHDGGYPIWGEFEVIFSQGTVVNEHFWDAHANPAGYTSN</sequence>
<dbReference type="EMBL" id="MFZO01000009">
    <property type="protein sequence ID" value="OGK25444.1"/>
    <property type="molecule type" value="Genomic_DNA"/>
</dbReference>
<organism evidence="2 3">
    <name type="scientific">Candidatus Roizmanbacteria bacterium RIFCSPHIGHO2_02_FULL_38_11</name>
    <dbReference type="NCBI Taxonomy" id="1802039"/>
    <lineage>
        <taxon>Bacteria</taxon>
        <taxon>Candidatus Roizmaniibacteriota</taxon>
    </lineage>
</organism>
<keyword evidence="1" id="KW-0812">Transmembrane</keyword>
<dbReference type="Proteomes" id="UP000177913">
    <property type="component" value="Unassembled WGS sequence"/>
</dbReference>
<feature type="transmembrane region" description="Helical" evidence="1">
    <location>
        <begin position="12"/>
        <end position="31"/>
    </location>
</feature>
<evidence type="ECO:0000313" key="3">
    <source>
        <dbReference type="Proteomes" id="UP000177913"/>
    </source>
</evidence>
<name>A0A1F7H3E6_9BACT</name>
<dbReference type="AlphaFoldDB" id="A0A1F7H3E6"/>
<accession>A0A1F7H3E6</accession>
<protein>
    <submittedName>
        <fullName evidence="2">Uncharacterized protein</fullName>
    </submittedName>
</protein>
<gene>
    <name evidence="2" type="ORF">A3C25_00385</name>
</gene>